<keyword evidence="3" id="KW-1185">Reference proteome</keyword>
<dbReference type="Proteomes" id="UP000193240">
    <property type="component" value="Unassembled WGS sequence"/>
</dbReference>
<evidence type="ECO:0000313" key="3">
    <source>
        <dbReference type="Proteomes" id="UP000193240"/>
    </source>
</evidence>
<evidence type="ECO:0000313" key="2">
    <source>
        <dbReference type="EMBL" id="OSS46517.1"/>
    </source>
</evidence>
<dbReference type="EMBL" id="KZ107851">
    <property type="protein sequence ID" value="OSS46517.1"/>
    <property type="molecule type" value="Genomic_DNA"/>
</dbReference>
<evidence type="ECO:0000256" key="1">
    <source>
        <dbReference type="SAM" id="MobiDB-lite"/>
    </source>
</evidence>
<dbReference type="AlphaFoldDB" id="A0A1Y2LTF9"/>
<organism evidence="2 3">
    <name type="scientific">Epicoccum nigrum</name>
    <name type="common">Soil fungus</name>
    <name type="synonym">Epicoccum purpurascens</name>
    <dbReference type="NCBI Taxonomy" id="105696"/>
    <lineage>
        <taxon>Eukaryota</taxon>
        <taxon>Fungi</taxon>
        <taxon>Dikarya</taxon>
        <taxon>Ascomycota</taxon>
        <taxon>Pezizomycotina</taxon>
        <taxon>Dothideomycetes</taxon>
        <taxon>Pleosporomycetidae</taxon>
        <taxon>Pleosporales</taxon>
        <taxon>Pleosporineae</taxon>
        <taxon>Didymellaceae</taxon>
        <taxon>Epicoccum</taxon>
    </lineage>
</organism>
<accession>A0A1Y2LTF9</accession>
<proteinExistence type="predicted"/>
<sequence length="100" mass="11237">MLDMIAEQGPDHVRDANGSRPRARIHCCVPDERSSKRTPGLGKERFRGGRKHFQHINNALSGNCFSGSSSLIWPEERWNIMRAVLKQRAKAPHPGHAGRT</sequence>
<name>A0A1Y2LTF9_EPING</name>
<reference evidence="2 3" key="1">
    <citation type="journal article" date="2017" name="Genome Announc.">
        <title>Genome sequence of the saprophytic ascomycete Epicoccum nigrum ICMP 19927 strain isolated from New Zealand.</title>
        <authorList>
            <person name="Fokin M."/>
            <person name="Fleetwood D."/>
            <person name="Weir B.S."/>
            <person name="Villas-Boas S.G."/>
        </authorList>
    </citation>
    <scope>NUCLEOTIDE SEQUENCE [LARGE SCALE GENOMIC DNA]</scope>
    <source>
        <strain evidence="2 3">ICMP 19927</strain>
    </source>
</reference>
<dbReference type="InParanoid" id="A0A1Y2LTF9"/>
<protein>
    <submittedName>
        <fullName evidence="2">Uncharacterized protein</fullName>
    </submittedName>
</protein>
<gene>
    <name evidence="2" type="ORF">B5807_08566</name>
</gene>
<feature type="region of interest" description="Disordered" evidence="1">
    <location>
        <begin position="1"/>
        <end position="24"/>
    </location>
</feature>